<accession>A0A0E9V776</accession>
<dbReference type="EMBL" id="GBXM01034685">
    <property type="protein sequence ID" value="JAH73892.1"/>
    <property type="molecule type" value="Transcribed_RNA"/>
</dbReference>
<proteinExistence type="predicted"/>
<reference evidence="2" key="2">
    <citation type="journal article" date="2015" name="Fish Shellfish Immunol.">
        <title>Early steps in the European eel (Anguilla anguilla)-Vibrio vulnificus interaction in the gills: Role of the RtxA13 toxin.</title>
        <authorList>
            <person name="Callol A."/>
            <person name="Pajuelo D."/>
            <person name="Ebbesson L."/>
            <person name="Teles M."/>
            <person name="MacKenzie S."/>
            <person name="Amaro C."/>
        </authorList>
    </citation>
    <scope>NUCLEOTIDE SEQUENCE</scope>
</reference>
<organism evidence="2">
    <name type="scientific">Anguilla anguilla</name>
    <name type="common">European freshwater eel</name>
    <name type="synonym">Muraena anguilla</name>
    <dbReference type="NCBI Taxonomy" id="7936"/>
    <lineage>
        <taxon>Eukaryota</taxon>
        <taxon>Metazoa</taxon>
        <taxon>Chordata</taxon>
        <taxon>Craniata</taxon>
        <taxon>Vertebrata</taxon>
        <taxon>Euteleostomi</taxon>
        <taxon>Actinopterygii</taxon>
        <taxon>Neopterygii</taxon>
        <taxon>Teleostei</taxon>
        <taxon>Anguilliformes</taxon>
        <taxon>Anguillidae</taxon>
        <taxon>Anguilla</taxon>
    </lineage>
</organism>
<sequence>MITAPLSPPYGWRPRQPPTSPVPRTSPACTYAVSFR</sequence>
<evidence type="ECO:0000313" key="2">
    <source>
        <dbReference type="EMBL" id="JAH73892.1"/>
    </source>
</evidence>
<reference evidence="2" key="1">
    <citation type="submission" date="2014-11" db="EMBL/GenBank/DDBJ databases">
        <authorList>
            <person name="Amaro Gonzalez C."/>
        </authorList>
    </citation>
    <scope>NUCLEOTIDE SEQUENCE</scope>
</reference>
<evidence type="ECO:0000256" key="1">
    <source>
        <dbReference type="SAM" id="MobiDB-lite"/>
    </source>
</evidence>
<dbReference type="AlphaFoldDB" id="A0A0E9V776"/>
<protein>
    <submittedName>
        <fullName evidence="2">Uncharacterized protein</fullName>
    </submittedName>
</protein>
<name>A0A0E9V776_ANGAN</name>
<feature type="region of interest" description="Disordered" evidence="1">
    <location>
        <begin position="1"/>
        <end position="26"/>
    </location>
</feature>